<organism evidence="2 3">
    <name type="scientific">Shimia gijangensis</name>
    <dbReference type="NCBI Taxonomy" id="1470563"/>
    <lineage>
        <taxon>Bacteria</taxon>
        <taxon>Pseudomonadati</taxon>
        <taxon>Pseudomonadota</taxon>
        <taxon>Alphaproteobacteria</taxon>
        <taxon>Rhodobacterales</taxon>
        <taxon>Roseobacteraceae</taxon>
    </lineage>
</organism>
<evidence type="ECO:0000256" key="1">
    <source>
        <dbReference type="SAM" id="MobiDB-lite"/>
    </source>
</evidence>
<dbReference type="SUPFAM" id="SSF56672">
    <property type="entry name" value="DNA/RNA polymerases"/>
    <property type="match status" value="1"/>
</dbReference>
<evidence type="ECO:0000313" key="2">
    <source>
        <dbReference type="EMBL" id="SHK60313.1"/>
    </source>
</evidence>
<sequence length="523" mass="58417">MTFGLPRENCNPLQFLAPEKSLRTGFDCKSQGGAKPKENKSDGLSPSFCGGEFPQSQPNVAERETMSQSDQNIPKYARKPVWEAEKQELGRRYKSRADKLKADREADKRRQAYQRDFFRDPKVKLAAIVKALSGNVGRDTAYTLAANLNLYGPQEHLVSTRPHTKGDGGTRTICILPPELKAKHRMIKSALDAQLVRHHNLFGVKDHGRDKAAQYIQSLQQAGFTCLWQTDITDCFASFDLDALAGLPLPEKVKSNALDTRLDHFSFQALPSNSEAMKGASPETPNAATPEFCTVQDHRTIIGSSTEDIVCNTSGPRGLMQGSPASSAILAWYLNDILHGLPCHNDVQVIVCFDNLLIASRNEEDNHLRRITLSDSLGQCSFGPLTLHTPTPSDPFDGMDFLGYNHPIGGGDIGIGHKARQKLIKRLTALDDDFWKNRDCTPTYRYCYRLWSMLLDYASGFSCVRDKKSEMADFFHHSAWIPKASHDPALEIAHWHLFDTLNTADPQFLKSFLALSKRYGFAK</sequence>
<dbReference type="InterPro" id="IPR043502">
    <property type="entry name" value="DNA/RNA_pol_sf"/>
</dbReference>
<protein>
    <recommendedName>
        <fullName evidence="4">Reverse transcriptase (RNA-dependent DNA polymerase)</fullName>
    </recommendedName>
</protein>
<dbReference type="Proteomes" id="UP000183982">
    <property type="component" value="Unassembled WGS sequence"/>
</dbReference>
<proteinExistence type="predicted"/>
<accession>A0A1M6TTT3</accession>
<evidence type="ECO:0000313" key="3">
    <source>
        <dbReference type="Proteomes" id="UP000183982"/>
    </source>
</evidence>
<dbReference type="AlphaFoldDB" id="A0A1M6TTT3"/>
<name>A0A1M6TTT3_9RHOB</name>
<keyword evidence="3" id="KW-1185">Reference proteome</keyword>
<evidence type="ECO:0008006" key="4">
    <source>
        <dbReference type="Google" id="ProtNLM"/>
    </source>
</evidence>
<gene>
    <name evidence="2" type="ORF">SAMN05444000_1453</name>
</gene>
<feature type="region of interest" description="Disordered" evidence="1">
    <location>
        <begin position="21"/>
        <end position="71"/>
    </location>
</feature>
<dbReference type="STRING" id="1470563.SAMN05444000_1453"/>
<reference evidence="3" key="1">
    <citation type="submission" date="2016-11" db="EMBL/GenBank/DDBJ databases">
        <authorList>
            <person name="Varghese N."/>
            <person name="Submissions S."/>
        </authorList>
    </citation>
    <scope>NUCLEOTIDE SEQUENCE [LARGE SCALE GENOMIC DNA]</scope>
    <source>
        <strain evidence="3">DSM 100564</strain>
    </source>
</reference>
<dbReference type="EMBL" id="FQZQ01000045">
    <property type="protein sequence ID" value="SHK60313.1"/>
    <property type="molecule type" value="Genomic_DNA"/>
</dbReference>